<dbReference type="PANTHER" id="PTHR48055">
    <property type="entry name" value="LEUCINE-RICH REPEAT RECEPTOR PROTEIN KINASE EMS1"/>
    <property type="match status" value="1"/>
</dbReference>
<dbReference type="Gene3D" id="3.80.10.10">
    <property type="entry name" value="Ribonuclease Inhibitor"/>
    <property type="match status" value="1"/>
</dbReference>
<dbReference type="GO" id="GO:0004713">
    <property type="term" value="F:protein tyrosine kinase activity"/>
    <property type="evidence" value="ECO:0007669"/>
    <property type="project" value="InterPro"/>
</dbReference>
<dbReference type="Pfam" id="PF07714">
    <property type="entry name" value="PK_Tyr_Ser-Thr"/>
    <property type="match status" value="1"/>
</dbReference>
<dbReference type="InterPro" id="IPR020635">
    <property type="entry name" value="Tyr_kinase_cat_dom"/>
</dbReference>
<dbReference type="Proteomes" id="UP000515124">
    <property type="component" value="Unplaced"/>
</dbReference>
<evidence type="ECO:0000313" key="3">
    <source>
        <dbReference type="RefSeq" id="XP_021823712.1"/>
    </source>
</evidence>
<organism evidence="2 3">
    <name type="scientific">Prunus avium</name>
    <name type="common">Cherry</name>
    <name type="synonym">Cerasus avium</name>
    <dbReference type="NCBI Taxonomy" id="42229"/>
    <lineage>
        <taxon>Eukaryota</taxon>
        <taxon>Viridiplantae</taxon>
        <taxon>Streptophyta</taxon>
        <taxon>Embryophyta</taxon>
        <taxon>Tracheophyta</taxon>
        <taxon>Spermatophyta</taxon>
        <taxon>Magnoliopsida</taxon>
        <taxon>eudicotyledons</taxon>
        <taxon>Gunneridae</taxon>
        <taxon>Pentapetalae</taxon>
        <taxon>rosids</taxon>
        <taxon>fabids</taxon>
        <taxon>Rosales</taxon>
        <taxon>Rosaceae</taxon>
        <taxon>Amygdaloideae</taxon>
        <taxon>Amygdaleae</taxon>
        <taxon>Prunus</taxon>
    </lineage>
</organism>
<dbReference type="GO" id="GO:0016020">
    <property type="term" value="C:membrane"/>
    <property type="evidence" value="ECO:0007669"/>
    <property type="project" value="TreeGrafter"/>
</dbReference>
<keyword evidence="2" id="KW-1185">Reference proteome</keyword>
<feature type="domain" description="Protein kinase" evidence="1">
    <location>
        <begin position="173"/>
        <end position="438"/>
    </location>
</feature>
<evidence type="ECO:0000313" key="2">
    <source>
        <dbReference type="Proteomes" id="UP000515124"/>
    </source>
</evidence>
<dbReference type="RefSeq" id="XP_021823712.1">
    <property type="nucleotide sequence ID" value="XM_021968020.1"/>
</dbReference>
<dbReference type="PROSITE" id="PS50011">
    <property type="entry name" value="PROTEIN_KINASE_DOM"/>
    <property type="match status" value="1"/>
</dbReference>
<sequence>MDLDEVFKSTIVASHLCNESKNPNCVESFPKIDLQNDPKIAPLYLSFNFFWKYCPLSILAIDLSNNSLSSNFPIDVLQCTQIQALDMSHNNLFGDVPIESFSPLTNLTLLNLSYNHFSESKISDIPFFKRFNSSSFLYSGLLPDGKRPDFLPQMLRPKHRFTPAMLKAATNGFSKKNLMGKSESVDIYQGTLRDGADVKIEIYRGERHPTLIEECKILVQLCHKNLVNVLGWCNNRRLKAIVTEWMEGENLEMWLMGSDITPWCHRLRILMGVVDGMCYLEEWPEVGYDLRTSSILLSNNLEPRISRFKIRDQSSSRSRKMYKFGVLLLEMLVNRRPEEEFKRGEAGFIEYIRMHYPADLQKVIDQKMELTQNTFDQAKQAIGLGLMCTDASSNQQVSLGQVFDIMSRAYQSCRVLASHNHERLHSERGKGHRRMQSR</sequence>
<name>A0A6P5T918_PRUAV</name>
<dbReference type="SMART" id="SM00219">
    <property type="entry name" value="TyrKc"/>
    <property type="match status" value="1"/>
</dbReference>
<keyword evidence="3" id="KW-0418">Kinase</keyword>
<keyword evidence="3" id="KW-0808">Transferase</keyword>
<dbReference type="InterPro" id="IPR051564">
    <property type="entry name" value="LRR_receptor-like_kinase"/>
</dbReference>
<dbReference type="InterPro" id="IPR011009">
    <property type="entry name" value="Kinase-like_dom_sf"/>
</dbReference>
<dbReference type="Gene3D" id="1.10.510.10">
    <property type="entry name" value="Transferase(Phosphotransferase) domain 1"/>
    <property type="match status" value="1"/>
</dbReference>
<dbReference type="InterPro" id="IPR032675">
    <property type="entry name" value="LRR_dom_sf"/>
</dbReference>
<dbReference type="AlphaFoldDB" id="A0A6P5T918"/>
<gene>
    <name evidence="3" type="primary">LOC110764957</name>
</gene>
<accession>A0A6P5T918</accession>
<dbReference type="GO" id="GO:0005524">
    <property type="term" value="F:ATP binding"/>
    <property type="evidence" value="ECO:0007669"/>
    <property type="project" value="InterPro"/>
</dbReference>
<dbReference type="PANTHER" id="PTHR48055:SF46">
    <property type="entry name" value="LEUCINE-RICH REPEAT SERINE_THREONINE-PROTEIN KINASE 1"/>
    <property type="match status" value="1"/>
</dbReference>
<dbReference type="SUPFAM" id="SSF52058">
    <property type="entry name" value="L domain-like"/>
    <property type="match status" value="1"/>
</dbReference>
<dbReference type="GeneID" id="110764957"/>
<dbReference type="InterPro" id="IPR000719">
    <property type="entry name" value="Prot_kinase_dom"/>
</dbReference>
<dbReference type="SUPFAM" id="SSF56112">
    <property type="entry name" value="Protein kinase-like (PK-like)"/>
    <property type="match status" value="1"/>
</dbReference>
<proteinExistence type="predicted"/>
<reference evidence="3" key="1">
    <citation type="submission" date="2025-08" db="UniProtKB">
        <authorList>
            <consortium name="RefSeq"/>
        </authorList>
    </citation>
    <scope>IDENTIFICATION</scope>
</reference>
<protein>
    <submittedName>
        <fullName evidence="3">Probable serine/threonine-protein kinase At1g01540 isoform X1</fullName>
    </submittedName>
</protein>
<evidence type="ECO:0000259" key="1">
    <source>
        <dbReference type="PROSITE" id="PS50011"/>
    </source>
</evidence>
<dbReference type="KEGG" id="pavi:110764957"/>
<dbReference type="InterPro" id="IPR001245">
    <property type="entry name" value="Ser-Thr/Tyr_kinase_cat_dom"/>
</dbReference>
<dbReference type="Gene3D" id="3.30.200.20">
    <property type="entry name" value="Phosphorylase Kinase, domain 1"/>
    <property type="match status" value="1"/>
</dbReference>